<dbReference type="EMBL" id="RKQL01000003">
    <property type="protein sequence ID" value="RPE67817.1"/>
    <property type="molecule type" value="Genomic_DNA"/>
</dbReference>
<proteinExistence type="predicted"/>
<dbReference type="InterPro" id="IPR000182">
    <property type="entry name" value="GNAT_dom"/>
</dbReference>
<dbReference type="SUPFAM" id="SSF55729">
    <property type="entry name" value="Acyl-CoA N-acyltransferases (Nat)"/>
    <property type="match status" value="1"/>
</dbReference>
<dbReference type="RefSeq" id="WP_124222602.1">
    <property type="nucleotide sequence ID" value="NZ_RKQL01000003.1"/>
</dbReference>
<organism evidence="2 3">
    <name type="scientific">Tibeticola sediminis</name>
    <dbReference type="NCBI Taxonomy" id="1917811"/>
    <lineage>
        <taxon>Bacteria</taxon>
        <taxon>Pseudomonadati</taxon>
        <taxon>Pseudomonadota</taxon>
        <taxon>Betaproteobacteria</taxon>
        <taxon>Burkholderiales</taxon>
        <taxon>Comamonadaceae</taxon>
        <taxon>Tibeticola</taxon>
    </lineage>
</organism>
<reference evidence="2 3" key="1">
    <citation type="submission" date="2018-11" db="EMBL/GenBank/DDBJ databases">
        <title>Genomic Encyclopedia of Type Strains, Phase IV (KMG-IV): sequencing the most valuable type-strain genomes for metagenomic binning, comparative biology and taxonomic classification.</title>
        <authorList>
            <person name="Goeker M."/>
        </authorList>
    </citation>
    <scope>NUCLEOTIDE SEQUENCE [LARGE SCALE GENOMIC DNA]</scope>
    <source>
        <strain evidence="2 3">DSM 101684</strain>
    </source>
</reference>
<dbReference type="Pfam" id="PF00583">
    <property type="entry name" value="Acetyltransf_1"/>
    <property type="match status" value="1"/>
</dbReference>
<comment type="caution">
    <text evidence="2">The sequence shown here is derived from an EMBL/GenBank/DDBJ whole genome shotgun (WGS) entry which is preliminary data.</text>
</comment>
<gene>
    <name evidence="2" type="ORF">EDC62_1703</name>
</gene>
<feature type="domain" description="N-acetyltransferase" evidence="1">
    <location>
        <begin position="25"/>
        <end position="179"/>
    </location>
</feature>
<keyword evidence="3" id="KW-1185">Reference proteome</keyword>
<sequence>MSDPLLSAAPHVADALAPAASRAAWPIRALHEEDRPALLRHLLALGAQDRYLRFGYPATDAHIGAYVAGLDFGRDEVYGVEGPDLEIIAMAHLAYLYQRSGGLAVEYGVSVAAEARGQGLGKRLFERAVVHARTQGAQRMLIHALSENAPMLHIARSAGARVVRDGSESEAMLELPPARFEDEFADRVAEQRGRLRHWWAAAWSAVRRRFPLSL</sequence>
<protein>
    <submittedName>
        <fullName evidence="2">RimJ/RimL family protein N-acetyltransferase</fullName>
    </submittedName>
</protein>
<dbReference type="GO" id="GO:0016747">
    <property type="term" value="F:acyltransferase activity, transferring groups other than amino-acyl groups"/>
    <property type="evidence" value="ECO:0007669"/>
    <property type="project" value="InterPro"/>
</dbReference>
<accession>A0A3N4US90</accession>
<keyword evidence="2" id="KW-0808">Transferase</keyword>
<name>A0A3N4US90_9BURK</name>
<evidence type="ECO:0000313" key="2">
    <source>
        <dbReference type="EMBL" id="RPE67817.1"/>
    </source>
</evidence>
<dbReference type="CDD" id="cd04301">
    <property type="entry name" value="NAT_SF"/>
    <property type="match status" value="1"/>
</dbReference>
<evidence type="ECO:0000259" key="1">
    <source>
        <dbReference type="PROSITE" id="PS51186"/>
    </source>
</evidence>
<dbReference type="PROSITE" id="PS51186">
    <property type="entry name" value="GNAT"/>
    <property type="match status" value="1"/>
</dbReference>
<evidence type="ECO:0000313" key="3">
    <source>
        <dbReference type="Proteomes" id="UP000272193"/>
    </source>
</evidence>
<dbReference type="InterPro" id="IPR016181">
    <property type="entry name" value="Acyl_CoA_acyltransferase"/>
</dbReference>
<dbReference type="OrthoDB" id="9178559at2"/>
<dbReference type="Proteomes" id="UP000272193">
    <property type="component" value="Unassembled WGS sequence"/>
</dbReference>
<dbReference type="AlphaFoldDB" id="A0A3N4US90"/>
<dbReference type="Gene3D" id="3.40.630.30">
    <property type="match status" value="1"/>
</dbReference>